<evidence type="ECO:0000313" key="3">
    <source>
        <dbReference type="EMBL" id="CFE35346.1"/>
    </source>
</evidence>
<dbReference type="EMBL" id="LWDQ01000001">
    <property type="protein sequence ID" value="OMH59948.1"/>
    <property type="molecule type" value="Genomic_DNA"/>
</dbReference>
<evidence type="ECO:0000313" key="20">
    <source>
        <dbReference type="Proteomes" id="UP000044938"/>
    </source>
</evidence>
<dbReference type="Proteomes" id="UP000048948">
    <property type="component" value="Unassembled WGS sequence"/>
</dbReference>
<evidence type="ECO:0000313" key="26">
    <source>
        <dbReference type="Proteomes" id="UP000048948"/>
    </source>
</evidence>
<dbReference type="Proteomes" id="UP000046680">
    <property type="component" value="Unassembled WGS sequence"/>
</dbReference>
<dbReference type="EMBL" id="CSAE01000197">
    <property type="protein sequence ID" value="COV76848.1"/>
    <property type="molecule type" value="Genomic_DNA"/>
</dbReference>
<evidence type="ECO:0000313" key="21">
    <source>
        <dbReference type="Proteomes" id="UP000045842"/>
    </source>
</evidence>
<evidence type="ECO:0000313" key="10">
    <source>
        <dbReference type="EMBL" id="COU94118.1"/>
    </source>
</evidence>
<evidence type="ECO:0000313" key="15">
    <source>
        <dbReference type="EMBL" id="OMH59948.1"/>
    </source>
</evidence>
<evidence type="ECO:0000313" key="23">
    <source>
        <dbReference type="Proteomes" id="UP000046947"/>
    </source>
</evidence>
<dbReference type="EMBL" id="CGCX01000224">
    <property type="protein sequence ID" value="CFR70288.1"/>
    <property type="molecule type" value="Genomic_DNA"/>
</dbReference>
<evidence type="ECO:0000313" key="27">
    <source>
        <dbReference type="Proteomes" id="UP000049023"/>
    </source>
</evidence>
<evidence type="ECO:0000313" key="12">
    <source>
        <dbReference type="EMBL" id="COV76848.1"/>
    </source>
</evidence>
<dbReference type="EMBL" id="QTBD01000169">
    <property type="protein sequence ID" value="REQ50332.1"/>
    <property type="molecule type" value="Genomic_DNA"/>
</dbReference>
<dbReference type="Proteomes" id="UP000049023">
    <property type="component" value="Unassembled WGS sequence"/>
</dbReference>
<evidence type="ECO:0000313" key="11">
    <source>
        <dbReference type="EMBL" id="COV60447.1"/>
    </source>
</evidence>
<evidence type="ECO:0000313" key="24">
    <source>
        <dbReference type="Proteomes" id="UP000048289"/>
    </source>
</evidence>
<dbReference type="Proteomes" id="UP000046947">
    <property type="component" value="Unassembled WGS sequence"/>
</dbReference>
<dbReference type="Proteomes" id="UP000045842">
    <property type="component" value="Unassembled WGS sequence"/>
</dbReference>
<dbReference type="EMBL" id="CNGE01001208">
    <property type="protein sequence ID" value="CKT85701.1"/>
    <property type="molecule type" value="Genomic_DNA"/>
</dbReference>
<evidence type="ECO:0000313" key="28">
    <source>
        <dbReference type="Proteomes" id="UP000050139"/>
    </source>
</evidence>
<evidence type="ECO:0000313" key="7">
    <source>
        <dbReference type="EMBL" id="CKR69924.1"/>
    </source>
</evidence>
<evidence type="ECO:0000313" key="18">
    <source>
        <dbReference type="Proteomes" id="UP000038802"/>
    </source>
</evidence>
<evidence type="ECO:0000313" key="13">
    <source>
        <dbReference type="EMBL" id="COW29993.1"/>
    </source>
</evidence>
<dbReference type="EMBL" id="CFOH01000315">
    <property type="protein sequence ID" value="CFE52278.1"/>
    <property type="molecule type" value="Genomic_DNA"/>
</dbReference>
<evidence type="ECO:0000313" key="2">
    <source>
        <dbReference type="EMBL" id="AUS51119.1"/>
    </source>
</evidence>
<dbReference type="OMA" id="MTAREMH"/>
<dbReference type="EMBL" id="CFOE01000018">
    <property type="protein sequence ID" value="CFE35346.1"/>
    <property type="molecule type" value="Genomic_DNA"/>
</dbReference>
<evidence type="ECO:0000313" key="14">
    <source>
        <dbReference type="EMBL" id="COZ48619.1"/>
    </source>
</evidence>
<dbReference type="Proteomes" id="UP000039021">
    <property type="component" value="Unassembled WGS sequence"/>
</dbReference>
<dbReference type="EMBL" id="CSAD01000058">
    <property type="protein sequence ID" value="COU94118.1"/>
    <property type="molecule type" value="Genomic_DNA"/>
</dbReference>
<dbReference type="Proteomes" id="UP000236349">
    <property type="component" value="Chromosome"/>
</dbReference>
<reference evidence="17 33" key="9">
    <citation type="submission" date="2018-08" db="EMBL/GenBank/DDBJ databases">
        <authorList>
            <person name="Fokvardsen B D."/>
            <person name="Norman A."/>
        </authorList>
    </citation>
    <scope>NUCLEOTIDE SEQUENCE [LARGE SCALE GENOMIC DNA]</scope>
    <source>
        <strain evidence="17 33">DKC2</strain>
    </source>
</reference>
<dbReference type="Pfam" id="PF09957">
    <property type="entry name" value="VapB_antitoxin"/>
    <property type="match status" value="1"/>
</dbReference>
<reference evidence="14 28" key="1">
    <citation type="submission" date="2015-03" db="EMBL/GenBank/DDBJ databases">
        <authorList>
            <consortium name="Pathogen Informatics"/>
            <person name="Murphy D."/>
        </authorList>
    </citation>
    <scope>NUCLEOTIDE SEQUENCE</scope>
    <source>
        <strain evidence="9 28">0268S</strain>
        <strain evidence="14">N09902308</strain>
    </source>
</reference>
<gene>
    <name evidence="14" type="primary">vapB15</name>
    <name evidence="15" type="ORF">A4S10_02119</name>
    <name evidence="2" type="ORF">CAB90_02241</name>
    <name evidence="17" type="ORF">DKC2_2130</name>
    <name evidence="16" type="ORF">DSJ38_15095</name>
    <name evidence="5" type="ORF">ERS007657_00865</name>
    <name evidence="10" type="ORF">ERS007679_00682</name>
    <name evidence="3" type="ORF">ERS007681_00275</name>
    <name evidence="4" type="ORF">ERS007688_02072</name>
    <name evidence="12" type="ORF">ERS007703_02020</name>
    <name evidence="11" type="ORF">ERS007720_00553</name>
    <name evidence="14" type="ORF">ERS007739_03808</name>
    <name evidence="13" type="ORF">ERS007741_02117</name>
    <name evidence="8" type="ORF">ERS027646_04213</name>
    <name evidence="7" type="ORF">ERS027659_02025</name>
    <name evidence="6" type="ORF">ERS027661_00516</name>
    <name evidence="9" type="ORF">ERS094118_02859</name>
</gene>
<dbReference type="InterPro" id="IPR019239">
    <property type="entry name" value="VapB_antitoxin"/>
</dbReference>
<proteinExistence type="predicted"/>
<reference evidence="16" key="8">
    <citation type="submission" date="2018-07" db="EMBL/GenBank/DDBJ databases">
        <authorList>
            <person name="Shah S."/>
            <person name="Brown T."/>
            <person name="Auld S."/>
            <person name="Bratton K."/>
            <person name="Narechania A."/>
            <person name="Mathema B."/>
            <person name="Gandhi N."/>
        </authorList>
    </citation>
    <scope>NUCLEOTIDE SEQUENCE</scope>
    <source>
        <strain evidence="16">32301_S10</strain>
    </source>
</reference>
<dbReference type="EMBL" id="LR027516">
    <property type="protein sequence ID" value="VCU50291.1"/>
    <property type="molecule type" value="Genomic_DNA"/>
</dbReference>
<dbReference type="Proteomes" id="UP000050139">
    <property type="component" value="Unassembled WGS sequence"/>
</dbReference>
<dbReference type="SMR" id="A0A045JPF9"/>
<evidence type="ECO:0000313" key="16">
    <source>
        <dbReference type="EMBL" id="REQ50332.1"/>
    </source>
</evidence>
<evidence type="ECO:0000256" key="1">
    <source>
        <dbReference type="SAM" id="MobiDB-lite"/>
    </source>
</evidence>
<evidence type="ECO:0000313" key="30">
    <source>
        <dbReference type="Proteomes" id="UP000189452"/>
    </source>
</evidence>
<dbReference type="EMBL" id="CP024614">
    <property type="protein sequence ID" value="AUS51119.1"/>
    <property type="molecule type" value="Genomic_DNA"/>
</dbReference>
<name>A0A045JPF9_MYCTX</name>
<evidence type="ECO:0000313" key="31">
    <source>
        <dbReference type="Proteomes" id="UP000236349"/>
    </source>
</evidence>
<feature type="region of interest" description="Disordered" evidence="1">
    <location>
        <begin position="60"/>
        <end position="80"/>
    </location>
</feature>
<dbReference type="Proteomes" id="UP000048289">
    <property type="component" value="Unassembled WGS sequence"/>
</dbReference>
<dbReference type="Proteomes" id="UP000300237">
    <property type="component" value="Chromosome"/>
</dbReference>
<evidence type="ECO:0000313" key="8">
    <source>
        <dbReference type="EMBL" id="CKT85701.1"/>
    </source>
</evidence>
<evidence type="ECO:0000313" key="5">
    <source>
        <dbReference type="EMBL" id="CFR70288.1"/>
    </source>
</evidence>
<dbReference type="Proteomes" id="UP000048600">
    <property type="component" value="Unassembled WGS sequence"/>
</dbReference>
<feature type="compositionally biased region" description="Basic and acidic residues" evidence="1">
    <location>
        <begin position="71"/>
        <end position="80"/>
    </location>
</feature>
<protein>
    <submittedName>
        <fullName evidence="2 14">Antitoxin VapB15</fullName>
    </submittedName>
</protein>
<evidence type="ECO:0000313" key="4">
    <source>
        <dbReference type="EMBL" id="CFE52278.1"/>
    </source>
</evidence>
<dbReference type="EMBL" id="CNFU01000063">
    <property type="protein sequence ID" value="CKR05518.1"/>
    <property type="molecule type" value="Genomic_DNA"/>
</dbReference>
<dbReference type="EMBL" id="CNFT01000435">
    <property type="protein sequence ID" value="CKR69924.1"/>
    <property type="molecule type" value="Genomic_DNA"/>
</dbReference>
<evidence type="ECO:0000313" key="9">
    <source>
        <dbReference type="EMBL" id="CLW58023.1"/>
    </source>
</evidence>
<dbReference type="EMBL" id="CSBK01002095">
    <property type="protein sequence ID" value="COZ48619.1"/>
    <property type="molecule type" value="Genomic_DNA"/>
</dbReference>
<dbReference type="Proteomes" id="UP000050164">
    <property type="component" value="Unassembled WGS sequence"/>
</dbReference>
<dbReference type="Proteomes" id="UP000256381">
    <property type="component" value="Unassembled WGS sequence"/>
</dbReference>
<evidence type="ECO:0000313" key="17">
    <source>
        <dbReference type="EMBL" id="VCU50291.1"/>
    </source>
</evidence>
<reference evidence="18 19" key="3">
    <citation type="submission" date="2015-03" db="EMBL/GenBank/DDBJ databases">
        <authorList>
            <consortium name="Pathogen Informatics"/>
        </authorList>
    </citation>
    <scope>NUCLEOTIDE SEQUENCE [LARGE SCALE GENOMIC DNA]</scope>
    <source>
        <strain evidence="8 26">Bir 172</strain>
        <strain evidence="7 29">Bir 185</strain>
        <strain evidence="6 27">Bir 187</strain>
        <strain evidence="5 22">C09601061</strain>
        <strain evidence="10 21">G09801536</strain>
        <strain evidence="3 24">G09901357</strain>
        <strain evidence="4 23">H09601792</strain>
        <strain evidence="18">K00500041</strain>
        <strain evidence="11 20">M09401471</strain>
        <strain evidence="19">N09902308</strain>
        <strain evidence="13 25">P00601463</strain>
    </source>
</reference>
<dbReference type="PATRIC" id="fig|1773.211.peg.488"/>
<dbReference type="EMBL" id="COPH01000022">
    <property type="protein sequence ID" value="CLW58023.1"/>
    <property type="molecule type" value="Genomic_DNA"/>
</dbReference>
<organism evidence="14 19">
    <name type="scientific">Mycobacterium tuberculosis</name>
    <dbReference type="NCBI Taxonomy" id="1773"/>
    <lineage>
        <taxon>Bacteria</taxon>
        <taxon>Bacillati</taxon>
        <taxon>Actinomycetota</taxon>
        <taxon>Actinomycetes</taxon>
        <taxon>Mycobacteriales</taxon>
        <taxon>Mycobacteriaceae</taxon>
        <taxon>Mycobacterium</taxon>
        <taxon>Mycobacterium tuberculosis complex</taxon>
    </lineage>
</organism>
<dbReference type="Proteomes" id="UP000038802">
    <property type="component" value="Unassembled WGS sequence"/>
</dbReference>
<evidence type="ECO:0000313" key="6">
    <source>
        <dbReference type="EMBL" id="CKR05518.1"/>
    </source>
</evidence>
<evidence type="ECO:0000313" key="32">
    <source>
        <dbReference type="Proteomes" id="UP000256381"/>
    </source>
</evidence>
<accession>A0A045JPF9</accession>
<reference evidence="2 31" key="7">
    <citation type="submission" date="2017-10" db="EMBL/GenBank/DDBJ databases">
        <title>Clinical isolate obtained from a human patient with meningeal tuberculosis in michoacan, Mexico.</title>
        <authorList>
            <person name="Guillen-Nepita A.L."/>
            <person name="Negrete-Paz A.M."/>
            <person name="Vazquez-Marrufo G."/>
            <person name="Cruz-Hernandez A."/>
            <person name="Fresia P."/>
            <person name="Naya H."/>
            <person name="Vazquez-Garciduenas M.S."/>
        </authorList>
    </citation>
    <scope>NUCLEOTIDE SEQUENCE [LARGE SCALE GENOMIC DNA]</scope>
    <source>
        <strain evidence="31">Beijing/MYC004</strain>
        <strain evidence="2">MYC004</strain>
    </source>
</reference>
<dbReference type="STRING" id="115862.BBG46_10520"/>
<dbReference type="Proteomes" id="UP000189452">
    <property type="component" value="Chromosome"/>
</dbReference>
<evidence type="ECO:0000313" key="22">
    <source>
        <dbReference type="Proteomes" id="UP000046680"/>
    </source>
</evidence>
<reference evidence="16 32" key="5">
    <citation type="journal article" date="2017" name="N. Engl. J. Med.">
        <title>Transmission of Extensively Drug-Resistant Tuberculosis in South Africa.</title>
        <authorList>
            <person name="Shah N.S."/>
            <person name="Auld S.C."/>
            <person name="Brust J.C."/>
            <person name="Mathema B."/>
            <person name="Ismail N."/>
            <person name="Moodley P."/>
            <person name="Mlisana K."/>
            <person name="Allana S."/>
            <person name="Campbell A."/>
            <person name="Mthiyane T."/>
            <person name="Morris N."/>
            <person name="Mpangase P."/>
            <person name="van der Meulen H."/>
            <person name="Omar S.V."/>
            <person name="Brown T.S."/>
            <person name="Narechania A."/>
            <person name="Shaskina E."/>
            <person name="Kapwata T."/>
            <person name="Kreiswirth B."/>
            <person name="Gandhi N.R."/>
        </authorList>
    </citation>
    <scope>NUCLEOTIDE SEQUENCE [LARGE SCALE GENOMIC DNA]</scope>
    <source>
        <strain evidence="16 32">32301_S10</strain>
    </source>
</reference>
<evidence type="ECO:0000313" key="19">
    <source>
        <dbReference type="Proteomes" id="UP000039021"/>
    </source>
</evidence>
<dbReference type="Proteomes" id="UP000044938">
    <property type="component" value="Unassembled WGS sequence"/>
</dbReference>
<reference evidence="15 30" key="6">
    <citation type="submission" date="2017-02" db="EMBL/GenBank/DDBJ databases">
        <title>Protein polymorphisms may explain contrasting epidemiological fitness of two variants of a multidrug-resistant Mycobacterium tuberculosis strain.</title>
        <authorList>
            <person name="Bigi M.M."/>
            <person name="Lopez B."/>
            <person name="Blanco F.C."/>
            <person name="Sasiain M.C."/>
            <person name="De La Barrera S."/>
            <person name="Ritacco V."/>
            <person name="Bigi F."/>
            <person name="Soria M.A."/>
        </authorList>
    </citation>
    <scope>NUCLEOTIDE SEQUENCE [LARGE SCALE GENOMIC DNA]</scope>
    <source>
        <strain evidence="15 30">6548</strain>
    </source>
</reference>
<sequence length="80" mass="8884">MYSGVVSRTNIEIDDELVAAAQRMYRLDSKRSAVDLALRRLVGEPLGRDEALALQGSGFDFSNDEIESFSDTDRKLADES</sequence>
<evidence type="ECO:0000313" key="29">
    <source>
        <dbReference type="Proteomes" id="UP000050164"/>
    </source>
</evidence>
<dbReference type="AlphaFoldDB" id="A0A045JPF9"/>
<evidence type="ECO:0000313" key="25">
    <source>
        <dbReference type="Proteomes" id="UP000048600"/>
    </source>
</evidence>
<evidence type="ECO:0000313" key="33">
    <source>
        <dbReference type="Proteomes" id="UP000300237"/>
    </source>
</evidence>
<reference evidence="12" key="2">
    <citation type="submission" date="2015-03" db="EMBL/GenBank/DDBJ databases">
        <authorList>
            <person name="Murphy D."/>
        </authorList>
    </citation>
    <scope>NUCLEOTIDE SEQUENCE [LARGE SCALE GENOMIC DNA]</scope>
    <source>
        <strain evidence="12">K00500041</strain>
    </source>
</reference>
<reference evidence="15 30" key="4">
    <citation type="submission" date="2016-04" db="EMBL/GenBank/DDBJ databases">
        <authorList>
            <person name="Bigi M."/>
            <person name="Bigi F."/>
            <person name="Soria M.A."/>
        </authorList>
    </citation>
    <scope>NUCLEOTIDE SEQUENCE [LARGE SCALE GENOMIC DNA]</scope>
    <source>
        <strain evidence="15 30">6548</strain>
    </source>
</reference>
<dbReference type="EMBL" id="CHKL01000222">
    <property type="protein sequence ID" value="COW29993.1"/>
    <property type="molecule type" value="Genomic_DNA"/>
</dbReference>
<dbReference type="EMBL" id="CSAJ01000042">
    <property type="protein sequence ID" value="COV60447.1"/>
    <property type="molecule type" value="Genomic_DNA"/>
</dbReference>